<dbReference type="Pfam" id="PF06276">
    <property type="entry name" value="FhuF"/>
    <property type="match status" value="1"/>
</dbReference>
<dbReference type="EMBL" id="BIXZ01000012">
    <property type="protein sequence ID" value="GCF15888.1"/>
    <property type="molecule type" value="Genomic_DNA"/>
</dbReference>
<dbReference type="PANTHER" id="PTHR34384:SF6">
    <property type="entry name" value="STAPHYLOFERRIN B SYNTHASE"/>
    <property type="match status" value="1"/>
</dbReference>
<evidence type="ECO:0000313" key="4">
    <source>
        <dbReference type="EMBL" id="GCF15888.1"/>
    </source>
</evidence>
<accession>A0A4C2EMS6</accession>
<dbReference type="RefSeq" id="WP_137685303.1">
    <property type="nucleotide sequence ID" value="NZ_BIXZ01000012.1"/>
</dbReference>
<dbReference type="GO" id="GO:0016881">
    <property type="term" value="F:acid-amino acid ligase activity"/>
    <property type="evidence" value="ECO:0007669"/>
    <property type="project" value="UniProtKB-ARBA"/>
</dbReference>
<feature type="domain" description="Aerobactin siderophore biosynthesis IucA/IucC-like C-terminal" evidence="3">
    <location>
        <begin position="431"/>
        <end position="591"/>
    </location>
</feature>
<dbReference type="InterPro" id="IPR007310">
    <property type="entry name" value="Aerobactin_biosyn_IucA/IucC_N"/>
</dbReference>
<gene>
    <name evidence="4" type="ORF">Harman_38230</name>
</gene>
<dbReference type="InterPro" id="IPR022770">
    <property type="entry name" value="IucA/IucC-like_C"/>
</dbReference>
<dbReference type="Gene3D" id="1.10.510.40">
    <property type="match status" value="1"/>
</dbReference>
<proteinExistence type="predicted"/>
<dbReference type="AlphaFoldDB" id="A0A4C2EMS6"/>
<dbReference type="OrthoDB" id="226976at2157"/>
<dbReference type="Gene3D" id="3.30.310.280">
    <property type="match status" value="1"/>
</dbReference>
<dbReference type="Gene3D" id="6.10.250.3370">
    <property type="match status" value="1"/>
</dbReference>
<reference evidence="4 5" key="1">
    <citation type="submission" date="2019-02" db="EMBL/GenBank/DDBJ databases">
        <title>Haloarcula mannanilyticum sp. nov., a mannan degrading haloarchaeon isolated from commercial salt.</title>
        <authorList>
            <person name="Enomoto S."/>
            <person name="Shimane Y."/>
            <person name="Kamekura M."/>
            <person name="Ito T."/>
            <person name="Moriya O."/>
            <person name="Ihara K."/>
            <person name="Takahashi-Ando N."/>
            <person name="Fukushima Y."/>
            <person name="Yoshida Y."/>
            <person name="Usama R."/>
            <person name="Takai K."/>
            <person name="Minegishi H."/>
        </authorList>
    </citation>
    <scope>NUCLEOTIDE SEQUENCE [LARGE SCALE GENOMIC DNA]</scope>
    <source>
        <strain evidence="4 5">MD130-1</strain>
    </source>
</reference>
<protein>
    <submittedName>
        <fullName evidence="4">Iron transporter</fullName>
    </submittedName>
</protein>
<name>A0A4C2EMS6_9EURY</name>
<evidence type="ECO:0000259" key="3">
    <source>
        <dbReference type="Pfam" id="PF06276"/>
    </source>
</evidence>
<dbReference type="PANTHER" id="PTHR34384">
    <property type="entry name" value="L-2,3-DIAMINOPROPANOATE--CITRATE LIGASE"/>
    <property type="match status" value="1"/>
</dbReference>
<keyword evidence="5" id="KW-1185">Reference proteome</keyword>
<evidence type="ECO:0000256" key="1">
    <source>
        <dbReference type="ARBA" id="ARBA00004924"/>
    </source>
</evidence>
<dbReference type="InterPro" id="IPR037455">
    <property type="entry name" value="LucA/IucC-like"/>
</dbReference>
<comment type="pathway">
    <text evidence="1">Siderophore biosynthesis.</text>
</comment>
<dbReference type="Pfam" id="PF04183">
    <property type="entry name" value="IucA_IucC"/>
    <property type="match status" value="1"/>
</dbReference>
<organism evidence="4 5">
    <name type="scientific">Haloarcula mannanilytica</name>
    <dbReference type="NCBI Taxonomy" id="2509225"/>
    <lineage>
        <taxon>Archaea</taxon>
        <taxon>Methanobacteriati</taxon>
        <taxon>Methanobacteriota</taxon>
        <taxon>Stenosarchaea group</taxon>
        <taxon>Halobacteria</taxon>
        <taxon>Halobacteriales</taxon>
        <taxon>Haloarculaceae</taxon>
        <taxon>Haloarcula</taxon>
    </lineage>
</organism>
<dbReference type="GO" id="GO:0019290">
    <property type="term" value="P:siderophore biosynthetic process"/>
    <property type="evidence" value="ECO:0007669"/>
    <property type="project" value="InterPro"/>
</dbReference>
<evidence type="ECO:0000259" key="2">
    <source>
        <dbReference type="Pfam" id="PF04183"/>
    </source>
</evidence>
<evidence type="ECO:0000313" key="5">
    <source>
        <dbReference type="Proteomes" id="UP000304382"/>
    </source>
</evidence>
<feature type="domain" description="Aerobactin siderophore biosynthesis IucA/IucC N-terminal" evidence="2">
    <location>
        <begin position="161"/>
        <end position="409"/>
    </location>
</feature>
<dbReference type="Proteomes" id="UP000304382">
    <property type="component" value="Unassembled WGS sequence"/>
</dbReference>
<sequence>MTEQLPGSHGQTRGPATLAAIREAVDGDTWETVNREMVAKAIAELLYEGLLAPEPIWASDGRVQYRLVVGETTYRFEATPRRFDSYYVDPASVERSVAGEEWVLAVDAVRFLRELGSNLDIEGMTVSKLIREHVNTLLVDAHVRTRRENRESPPNPTELSYANLDAELDGHPWITYSKGRLGFGYEDHHRYAPEQQPSLRLYWLAARRTQTTAETVSGTDYESFVSSELGTRRAGRFGEMLTERGFDPENYRLLPVHEWQWHNTVATFFADEIAADRLVPLEAGPPVYQPLQSVRTLVNTTDPAAHDVKLPLRMLNTLIYRGIPGERVRLAPQVTDALWKIRNGDSFLADEHEFLLPGEVASIDYDHPVYDEIDGTPYQYQEMLCAIWRESITECINESEQAIPLSALLYEHEGTTMLGEFAAAAGVGVDQWLGDLFDVLLPPLLHFLYQYGVGFSPHGEDAIIVIEDGLPVRAGVKDFIDLTLTETPRPEQSPFSPECWDALVTKPLSRMRQCLVASLFVCVFRYLADLVARQHGYDEDRFWRQVRERIIAYQTRFPELTDRFEECDLLAPSFKKICLNRNRLTEYGYRDTAQRPSITVDGRVSNALSEVARDQES</sequence>
<comment type="caution">
    <text evidence="4">The sequence shown here is derived from an EMBL/GenBank/DDBJ whole genome shotgun (WGS) entry which is preliminary data.</text>
</comment>